<name>A0A1G9L874_9BACT</name>
<sequence>MFDMLGMMGKVKELQARMKEAQESLHTLTETAEAGAGLVKATVNGRKQLVSLEIDPDLVKPEDTEMLRDLIVAATNKALEAVEAKAAEHLRQATDGLLPNIPGMEGLFGR</sequence>
<feature type="coiled-coil region" evidence="3">
    <location>
        <begin position="4"/>
        <end position="31"/>
    </location>
</feature>
<evidence type="ECO:0000256" key="2">
    <source>
        <dbReference type="HAMAP-Rule" id="MF_00274"/>
    </source>
</evidence>
<accession>A0A1G9L874</accession>
<comment type="similarity">
    <text evidence="2">Belongs to the YbaB/EbfC family.</text>
</comment>
<keyword evidence="3" id="KW-0175">Coiled coil</keyword>
<dbReference type="PIRSF" id="PIRSF004555">
    <property type="entry name" value="UCP004555"/>
    <property type="match status" value="1"/>
</dbReference>
<evidence type="ECO:0000313" key="5">
    <source>
        <dbReference type="Proteomes" id="UP000198901"/>
    </source>
</evidence>
<keyword evidence="2" id="KW-0963">Cytoplasm</keyword>
<dbReference type="Gene3D" id="3.30.1310.10">
    <property type="entry name" value="Nucleoid-associated protein YbaB-like domain"/>
    <property type="match status" value="1"/>
</dbReference>
<dbReference type="RefSeq" id="WP_093199717.1">
    <property type="nucleotide sequence ID" value="NZ_FNGS01000002.1"/>
</dbReference>
<keyword evidence="1 2" id="KW-0238">DNA-binding</keyword>
<dbReference type="Pfam" id="PF02575">
    <property type="entry name" value="YbaB_DNA_bd"/>
    <property type="match status" value="1"/>
</dbReference>
<dbReference type="PANTHER" id="PTHR33449">
    <property type="entry name" value="NUCLEOID-ASSOCIATED PROTEIN YBAB"/>
    <property type="match status" value="1"/>
</dbReference>
<dbReference type="GO" id="GO:0005829">
    <property type="term" value="C:cytosol"/>
    <property type="evidence" value="ECO:0007669"/>
    <property type="project" value="TreeGrafter"/>
</dbReference>
<dbReference type="OrthoDB" id="9808738at2"/>
<dbReference type="EMBL" id="FNGS01000002">
    <property type="protein sequence ID" value="SDL58188.1"/>
    <property type="molecule type" value="Genomic_DNA"/>
</dbReference>
<dbReference type="GO" id="GO:0043590">
    <property type="term" value="C:bacterial nucleoid"/>
    <property type="evidence" value="ECO:0007669"/>
    <property type="project" value="UniProtKB-UniRule"/>
</dbReference>
<evidence type="ECO:0000313" key="4">
    <source>
        <dbReference type="EMBL" id="SDL58188.1"/>
    </source>
</evidence>
<comment type="function">
    <text evidence="2">Binds to DNA and alters its conformation. May be involved in regulation of gene expression, nucleoid organization and DNA protection.</text>
</comment>
<organism evidence="4 5">
    <name type="scientific">Siphonobacter aquaeclarae</name>
    <dbReference type="NCBI Taxonomy" id="563176"/>
    <lineage>
        <taxon>Bacteria</taxon>
        <taxon>Pseudomonadati</taxon>
        <taxon>Bacteroidota</taxon>
        <taxon>Cytophagia</taxon>
        <taxon>Cytophagales</taxon>
        <taxon>Cytophagaceae</taxon>
        <taxon>Siphonobacter</taxon>
    </lineage>
</organism>
<protein>
    <recommendedName>
        <fullName evidence="2">Nucleoid-associated protein SAMN04488090_1313</fullName>
    </recommendedName>
</protein>
<reference evidence="4 5" key="1">
    <citation type="submission" date="2016-10" db="EMBL/GenBank/DDBJ databases">
        <authorList>
            <person name="de Groot N.N."/>
        </authorList>
    </citation>
    <scope>NUCLEOTIDE SEQUENCE [LARGE SCALE GENOMIC DNA]</scope>
    <source>
        <strain evidence="4 5">DSM 21668</strain>
    </source>
</reference>
<evidence type="ECO:0000256" key="1">
    <source>
        <dbReference type="ARBA" id="ARBA00023125"/>
    </source>
</evidence>
<dbReference type="SUPFAM" id="SSF82607">
    <property type="entry name" value="YbaB-like"/>
    <property type="match status" value="1"/>
</dbReference>
<dbReference type="InterPro" id="IPR036894">
    <property type="entry name" value="YbaB-like_sf"/>
</dbReference>
<keyword evidence="5" id="KW-1185">Reference proteome</keyword>
<comment type="subunit">
    <text evidence="2">Homodimer.</text>
</comment>
<dbReference type="NCBIfam" id="TIGR00103">
    <property type="entry name" value="DNA_YbaB_EbfC"/>
    <property type="match status" value="1"/>
</dbReference>
<dbReference type="Proteomes" id="UP000198901">
    <property type="component" value="Unassembled WGS sequence"/>
</dbReference>
<dbReference type="AlphaFoldDB" id="A0A1G9L874"/>
<comment type="subcellular location">
    <subcellularLocation>
        <location evidence="2">Cytoplasm</location>
        <location evidence="2">Nucleoid</location>
    </subcellularLocation>
</comment>
<dbReference type="HAMAP" id="MF_00274">
    <property type="entry name" value="DNA_YbaB_EbfC"/>
    <property type="match status" value="1"/>
</dbReference>
<proteinExistence type="inferred from homology"/>
<gene>
    <name evidence="4" type="ORF">SAMN04488090_1313</name>
</gene>
<dbReference type="InterPro" id="IPR004401">
    <property type="entry name" value="YbaB/EbfC"/>
</dbReference>
<dbReference type="PANTHER" id="PTHR33449:SF1">
    <property type="entry name" value="NUCLEOID-ASSOCIATED PROTEIN YBAB"/>
    <property type="match status" value="1"/>
</dbReference>
<dbReference type="GO" id="GO:0003677">
    <property type="term" value="F:DNA binding"/>
    <property type="evidence" value="ECO:0007669"/>
    <property type="project" value="UniProtKB-UniRule"/>
</dbReference>
<dbReference type="STRING" id="563176.SAMN04488090_1313"/>
<evidence type="ECO:0000256" key="3">
    <source>
        <dbReference type="SAM" id="Coils"/>
    </source>
</evidence>